<dbReference type="InterPro" id="IPR013320">
    <property type="entry name" value="ConA-like_dom_sf"/>
</dbReference>
<evidence type="ECO:0000259" key="1">
    <source>
        <dbReference type="PROSITE" id="PS50188"/>
    </source>
</evidence>
<keyword evidence="2" id="KW-0430">Lectin</keyword>
<dbReference type="SUPFAM" id="SSF49899">
    <property type="entry name" value="Concanavalin A-like lectins/glucanases"/>
    <property type="match status" value="1"/>
</dbReference>
<dbReference type="Gene3D" id="2.60.120.920">
    <property type="match status" value="1"/>
</dbReference>
<dbReference type="EMBL" id="MCGE01000013">
    <property type="protein sequence ID" value="ORZ15088.1"/>
    <property type="molecule type" value="Genomic_DNA"/>
</dbReference>
<dbReference type="SMART" id="SM00449">
    <property type="entry name" value="SPRY"/>
    <property type="match status" value="1"/>
</dbReference>
<protein>
    <submittedName>
        <fullName evidence="2">Concanavalin A-like lectin/glucanase domain-containing protein</fullName>
    </submittedName>
</protein>
<dbReference type="PANTHER" id="PTHR12864">
    <property type="entry name" value="RAN BINDING PROTEIN 9-RELATED"/>
    <property type="match status" value="1"/>
</dbReference>
<dbReference type="InterPro" id="IPR003877">
    <property type="entry name" value="SPRY_dom"/>
</dbReference>
<dbReference type="InterPro" id="IPR001870">
    <property type="entry name" value="B30.2/SPRY"/>
</dbReference>
<dbReference type="Proteomes" id="UP000193560">
    <property type="component" value="Unassembled WGS sequence"/>
</dbReference>
<dbReference type="InterPro" id="IPR050618">
    <property type="entry name" value="Ubq-SigPath_Reg"/>
</dbReference>
<name>A0A1X2IET0_9FUNG</name>
<accession>A0A1X2IET0</accession>
<comment type="caution">
    <text evidence="2">The sequence shown here is derived from an EMBL/GenBank/DDBJ whole genome shotgun (WGS) entry which is preliminary data.</text>
</comment>
<feature type="domain" description="B30.2/SPRY" evidence="1">
    <location>
        <begin position="1"/>
        <end position="112"/>
    </location>
</feature>
<dbReference type="InterPro" id="IPR043136">
    <property type="entry name" value="B30.2/SPRY_sf"/>
</dbReference>
<evidence type="ECO:0000313" key="3">
    <source>
        <dbReference type="Proteomes" id="UP000193560"/>
    </source>
</evidence>
<proteinExistence type="predicted"/>
<dbReference type="GO" id="GO:0030246">
    <property type="term" value="F:carbohydrate binding"/>
    <property type="evidence" value="ECO:0007669"/>
    <property type="project" value="UniProtKB-KW"/>
</dbReference>
<feature type="non-terminal residue" evidence="2">
    <location>
        <position position="1"/>
    </location>
</feature>
<feature type="non-terminal residue" evidence="2">
    <location>
        <position position="114"/>
    </location>
</feature>
<sequence>LAIGLTTRPYPLFRMPGWNRHSVGYHSDDGHKFCDDATGGQPFGPSWTKGDTVGCIYNVETGTVYFSLNGYLIGGGATGTGAFSGLESHVYYPSIGSDGSATVLVNFGAAPFKY</sequence>
<dbReference type="STRING" id="90262.A0A1X2IET0"/>
<dbReference type="PROSITE" id="PS50188">
    <property type="entry name" value="B302_SPRY"/>
    <property type="match status" value="1"/>
</dbReference>
<keyword evidence="3" id="KW-1185">Reference proteome</keyword>
<reference evidence="2 3" key="1">
    <citation type="submission" date="2016-07" db="EMBL/GenBank/DDBJ databases">
        <title>Pervasive Adenine N6-methylation of Active Genes in Fungi.</title>
        <authorList>
            <consortium name="DOE Joint Genome Institute"/>
            <person name="Mondo S.J."/>
            <person name="Dannebaum R.O."/>
            <person name="Kuo R.C."/>
            <person name="Labutti K."/>
            <person name="Haridas S."/>
            <person name="Kuo A."/>
            <person name="Salamov A."/>
            <person name="Ahrendt S.R."/>
            <person name="Lipzen A."/>
            <person name="Sullivan W."/>
            <person name="Andreopoulos W.B."/>
            <person name="Clum A."/>
            <person name="Lindquist E."/>
            <person name="Daum C."/>
            <person name="Ramamoorthy G.K."/>
            <person name="Gryganskyi A."/>
            <person name="Culley D."/>
            <person name="Magnuson J.K."/>
            <person name="James T.Y."/>
            <person name="O'Malley M.A."/>
            <person name="Stajich J.E."/>
            <person name="Spatafora J.W."/>
            <person name="Visel A."/>
            <person name="Grigoriev I.V."/>
        </authorList>
    </citation>
    <scope>NUCLEOTIDE SEQUENCE [LARGE SCALE GENOMIC DNA]</scope>
    <source>
        <strain evidence="2 3">NRRL 1336</strain>
    </source>
</reference>
<dbReference type="Pfam" id="PF00622">
    <property type="entry name" value="SPRY"/>
    <property type="match status" value="1"/>
</dbReference>
<organism evidence="2 3">
    <name type="scientific">Absidia repens</name>
    <dbReference type="NCBI Taxonomy" id="90262"/>
    <lineage>
        <taxon>Eukaryota</taxon>
        <taxon>Fungi</taxon>
        <taxon>Fungi incertae sedis</taxon>
        <taxon>Mucoromycota</taxon>
        <taxon>Mucoromycotina</taxon>
        <taxon>Mucoromycetes</taxon>
        <taxon>Mucorales</taxon>
        <taxon>Cunninghamellaceae</taxon>
        <taxon>Absidia</taxon>
    </lineage>
</organism>
<dbReference type="AlphaFoldDB" id="A0A1X2IET0"/>
<evidence type="ECO:0000313" key="2">
    <source>
        <dbReference type="EMBL" id="ORZ15088.1"/>
    </source>
</evidence>
<gene>
    <name evidence="2" type="ORF">BCR42DRAFT_291915</name>
</gene>
<dbReference type="OrthoDB" id="258495at2759"/>